<sequence>MTSLTESRHAFEARAREVGLADDDIAALTGTGITSLARLAFATVQPGAQPTNEQVRELFGTRVVNAGVIAATKRLIFESHTLVVADLKQKVEKGDDPTSQKLNPAEREARILRQKARLTGLTHHGVEEVAFESYNIVYGMLQQDTLIYQHPNKFTTRQHELQVKKAVKEVSLDGSGTIVFFAYTLLHQERKLDQLSRLNQRTDLLAVGVCLPRY</sequence>
<protein>
    <submittedName>
        <fullName evidence="1">Uncharacterized protein</fullName>
    </submittedName>
</protein>
<evidence type="ECO:0000313" key="2">
    <source>
        <dbReference type="Proteomes" id="UP000186817"/>
    </source>
</evidence>
<keyword evidence="2" id="KW-1185">Reference proteome</keyword>
<evidence type="ECO:0000313" key="1">
    <source>
        <dbReference type="EMBL" id="OLP75471.1"/>
    </source>
</evidence>
<reference evidence="1 2" key="1">
    <citation type="submission" date="2016-02" db="EMBL/GenBank/DDBJ databases">
        <title>Genome analysis of coral dinoflagellate symbionts highlights evolutionary adaptations to a symbiotic lifestyle.</title>
        <authorList>
            <person name="Aranda M."/>
            <person name="Li Y."/>
            <person name="Liew Y.J."/>
            <person name="Baumgarten S."/>
            <person name="Simakov O."/>
            <person name="Wilson M."/>
            <person name="Piel J."/>
            <person name="Ashoor H."/>
            <person name="Bougouffa S."/>
            <person name="Bajic V.B."/>
            <person name="Ryu T."/>
            <person name="Ravasi T."/>
            <person name="Bayer T."/>
            <person name="Micklem G."/>
            <person name="Kim H."/>
            <person name="Bhak J."/>
            <person name="Lajeunesse T.C."/>
            <person name="Voolstra C.R."/>
        </authorList>
    </citation>
    <scope>NUCLEOTIDE SEQUENCE [LARGE SCALE GENOMIC DNA]</scope>
    <source>
        <strain evidence="1 2">CCMP2467</strain>
    </source>
</reference>
<organism evidence="1 2">
    <name type="scientific">Symbiodinium microadriaticum</name>
    <name type="common">Dinoflagellate</name>
    <name type="synonym">Zooxanthella microadriatica</name>
    <dbReference type="NCBI Taxonomy" id="2951"/>
    <lineage>
        <taxon>Eukaryota</taxon>
        <taxon>Sar</taxon>
        <taxon>Alveolata</taxon>
        <taxon>Dinophyceae</taxon>
        <taxon>Suessiales</taxon>
        <taxon>Symbiodiniaceae</taxon>
        <taxon>Symbiodinium</taxon>
    </lineage>
</organism>
<name>A0A1Q9BXR3_SYMMI</name>
<accession>A0A1Q9BXR3</accession>
<proteinExistence type="predicted"/>
<dbReference type="OrthoDB" id="412223at2759"/>
<gene>
    <name evidence="1" type="ORF">AK812_SmicGene44722</name>
</gene>
<comment type="caution">
    <text evidence="1">The sequence shown here is derived from an EMBL/GenBank/DDBJ whole genome shotgun (WGS) entry which is preliminary data.</text>
</comment>
<dbReference type="EMBL" id="LSRX01002462">
    <property type="protein sequence ID" value="OLP75471.1"/>
    <property type="molecule type" value="Genomic_DNA"/>
</dbReference>
<dbReference type="Proteomes" id="UP000186817">
    <property type="component" value="Unassembled WGS sequence"/>
</dbReference>
<dbReference type="AlphaFoldDB" id="A0A1Q9BXR3"/>